<evidence type="ECO:0000313" key="2">
    <source>
        <dbReference type="Proteomes" id="UP001445335"/>
    </source>
</evidence>
<reference evidence="1 2" key="1">
    <citation type="journal article" date="2024" name="Nat. Commun.">
        <title>Phylogenomics reveals the evolutionary origins of lichenization in chlorophyte algae.</title>
        <authorList>
            <person name="Puginier C."/>
            <person name="Libourel C."/>
            <person name="Otte J."/>
            <person name="Skaloud P."/>
            <person name="Haon M."/>
            <person name="Grisel S."/>
            <person name="Petersen M."/>
            <person name="Berrin J.G."/>
            <person name="Delaux P.M."/>
            <person name="Dal Grande F."/>
            <person name="Keller J."/>
        </authorList>
    </citation>
    <scope>NUCLEOTIDE SEQUENCE [LARGE SCALE GENOMIC DNA]</scope>
    <source>
        <strain evidence="1 2">SAG 245.80</strain>
    </source>
</reference>
<dbReference type="InterPro" id="IPR036410">
    <property type="entry name" value="HSP_DnaJ_Cys-rich_dom_sf"/>
</dbReference>
<keyword evidence="2" id="KW-1185">Reference proteome</keyword>
<sequence length="133" mass="14016">MVQALPRALPPLPHSLEGMDRAYLAGASPFSKVSAAARRKREFRDAGFRGGCDTRAARRTQEAAADSSEASPSGLGGLVNELLYGAASSLDRGQATCRACKGTGTLECSACQGTGVLQPKKVRMNQLRHAVNR</sequence>
<gene>
    <name evidence="1" type="ORF">WJX81_005877</name>
</gene>
<accession>A0AAW1QV26</accession>
<comment type="caution">
    <text evidence="1">The sequence shown here is derived from an EMBL/GenBank/DDBJ whole genome shotgun (WGS) entry which is preliminary data.</text>
</comment>
<name>A0AAW1QV26_9CHLO</name>
<dbReference type="Proteomes" id="UP001445335">
    <property type="component" value="Unassembled WGS sequence"/>
</dbReference>
<evidence type="ECO:0000313" key="1">
    <source>
        <dbReference type="EMBL" id="KAK9825371.1"/>
    </source>
</evidence>
<dbReference type="AlphaFoldDB" id="A0AAW1QV26"/>
<dbReference type="SUPFAM" id="SSF57938">
    <property type="entry name" value="DnaJ/Hsp40 cysteine-rich domain"/>
    <property type="match status" value="1"/>
</dbReference>
<proteinExistence type="predicted"/>
<protein>
    <submittedName>
        <fullName evidence="1">Uncharacterized protein</fullName>
    </submittedName>
</protein>
<organism evidence="1 2">
    <name type="scientific">Elliptochloris bilobata</name>
    <dbReference type="NCBI Taxonomy" id="381761"/>
    <lineage>
        <taxon>Eukaryota</taxon>
        <taxon>Viridiplantae</taxon>
        <taxon>Chlorophyta</taxon>
        <taxon>core chlorophytes</taxon>
        <taxon>Trebouxiophyceae</taxon>
        <taxon>Trebouxiophyceae incertae sedis</taxon>
        <taxon>Elliptochloris clade</taxon>
        <taxon>Elliptochloris</taxon>
    </lineage>
</organism>
<dbReference type="EMBL" id="JALJOU010000075">
    <property type="protein sequence ID" value="KAK9825371.1"/>
    <property type="molecule type" value="Genomic_DNA"/>
</dbReference>